<evidence type="ECO:0000256" key="2">
    <source>
        <dbReference type="SAM" id="SignalP"/>
    </source>
</evidence>
<feature type="chain" id="PRO_5001446523" evidence="2">
    <location>
        <begin position="22"/>
        <end position="189"/>
    </location>
</feature>
<keyword evidence="1" id="KW-1133">Transmembrane helix</keyword>
<name>A0A009I0X0_ACIB9</name>
<dbReference type="InterPro" id="IPR007038">
    <property type="entry name" value="HupE_UreJ"/>
</dbReference>
<dbReference type="Proteomes" id="UP000020595">
    <property type="component" value="Unassembled WGS sequence"/>
</dbReference>
<keyword evidence="1" id="KW-0812">Transmembrane</keyword>
<evidence type="ECO:0000313" key="4">
    <source>
        <dbReference type="Proteomes" id="UP000020595"/>
    </source>
</evidence>
<evidence type="ECO:0000256" key="1">
    <source>
        <dbReference type="SAM" id="Phobius"/>
    </source>
</evidence>
<feature type="signal peptide" evidence="2">
    <location>
        <begin position="1"/>
        <end position="21"/>
    </location>
</feature>
<feature type="transmembrane region" description="Helical" evidence="1">
    <location>
        <begin position="91"/>
        <end position="108"/>
    </location>
</feature>
<proteinExistence type="predicted"/>
<evidence type="ECO:0000313" key="3">
    <source>
        <dbReference type="EMBL" id="EXB04226.1"/>
    </source>
</evidence>
<dbReference type="PIRSF" id="PIRSF016919">
    <property type="entry name" value="HupE_UreJ"/>
    <property type="match status" value="1"/>
</dbReference>
<dbReference type="EMBL" id="JEWH01000056">
    <property type="protein sequence ID" value="EXB04226.1"/>
    <property type="molecule type" value="Genomic_DNA"/>
</dbReference>
<accession>A0A009I0X0</accession>
<sequence length="189" mass="19590">MNFIKKWSVGLLSMLPALAMAHPGHDHVHSGFMAGFIHPFTGLDHLVMALGFGVLLWSAAKQWKIAGVSTLSITLVIGFLVGAQGLVPANVAEYGIVASLIITAIALWTKSNRILPIAAALLASFHGMAHGVELAHAGHIVELVTGMVAGMALIYCGGLALGAVFTRYVPYGKKIVGACAALVAVIGLS</sequence>
<feature type="transmembrane region" description="Helical" evidence="1">
    <location>
        <begin position="144"/>
        <end position="165"/>
    </location>
</feature>
<dbReference type="RefSeq" id="WP_032051629.1">
    <property type="nucleotide sequence ID" value="NZ_JEWH01000056.1"/>
</dbReference>
<feature type="transmembrane region" description="Helical" evidence="1">
    <location>
        <begin position="65"/>
        <end position="85"/>
    </location>
</feature>
<keyword evidence="2" id="KW-0732">Signal</keyword>
<dbReference type="Pfam" id="PF04955">
    <property type="entry name" value="HupE_UreJ"/>
    <property type="match status" value="1"/>
</dbReference>
<reference evidence="3 4" key="1">
    <citation type="submission" date="2014-02" db="EMBL/GenBank/DDBJ databases">
        <title>Comparative genomics and transcriptomics to identify genetic mechanisms underlying the emergence of carbapenem resistant Acinetobacter baumannii (CRAb).</title>
        <authorList>
            <person name="Harris A.D."/>
            <person name="Johnson K.J."/>
            <person name="George J."/>
            <person name="Shefchek K."/>
            <person name="Daugherty S.C."/>
            <person name="Parankush S."/>
            <person name="Sadzewicz L."/>
            <person name="Tallon L."/>
            <person name="Sengamalay N."/>
            <person name="Hazen T.H."/>
            <person name="Rasko D.A."/>
        </authorList>
    </citation>
    <scope>NUCLEOTIDE SEQUENCE [LARGE SCALE GENOMIC DNA]</scope>
    <source>
        <strain evidence="3 4">1295743</strain>
    </source>
</reference>
<protein>
    <submittedName>
        <fullName evidence="3">HupE / UreJ family protein</fullName>
    </submittedName>
</protein>
<keyword evidence="1" id="KW-0472">Membrane</keyword>
<dbReference type="AlphaFoldDB" id="A0A009I0X0"/>
<comment type="caution">
    <text evidence="3">The sequence shown here is derived from an EMBL/GenBank/DDBJ whole genome shotgun (WGS) entry which is preliminary data.</text>
</comment>
<feature type="transmembrane region" description="Helical" evidence="1">
    <location>
        <begin position="115"/>
        <end position="132"/>
    </location>
</feature>
<dbReference type="PATRIC" id="fig|1310613.3.peg.3212"/>
<gene>
    <name evidence="3" type="ORF">J512_3342</name>
</gene>
<feature type="transmembrane region" description="Helical" evidence="1">
    <location>
        <begin position="37"/>
        <end position="58"/>
    </location>
</feature>
<organism evidence="3 4">
    <name type="scientific">Acinetobacter baumannii (strain 1295743)</name>
    <dbReference type="NCBI Taxonomy" id="1310613"/>
    <lineage>
        <taxon>Bacteria</taxon>
        <taxon>Pseudomonadati</taxon>
        <taxon>Pseudomonadota</taxon>
        <taxon>Gammaproteobacteria</taxon>
        <taxon>Moraxellales</taxon>
        <taxon>Moraxellaceae</taxon>
        <taxon>Acinetobacter</taxon>
        <taxon>Acinetobacter calcoaceticus/baumannii complex</taxon>
    </lineage>
</organism>